<organism evidence="1 2">
    <name type="scientific">Araneus ventricosus</name>
    <name type="common">Orbweaver spider</name>
    <name type="synonym">Epeira ventricosa</name>
    <dbReference type="NCBI Taxonomy" id="182803"/>
    <lineage>
        <taxon>Eukaryota</taxon>
        <taxon>Metazoa</taxon>
        <taxon>Ecdysozoa</taxon>
        <taxon>Arthropoda</taxon>
        <taxon>Chelicerata</taxon>
        <taxon>Arachnida</taxon>
        <taxon>Araneae</taxon>
        <taxon>Araneomorphae</taxon>
        <taxon>Entelegynae</taxon>
        <taxon>Araneoidea</taxon>
        <taxon>Araneidae</taxon>
        <taxon>Araneus</taxon>
    </lineage>
</organism>
<proteinExistence type="predicted"/>
<dbReference type="Proteomes" id="UP000499080">
    <property type="component" value="Unassembled WGS sequence"/>
</dbReference>
<dbReference type="EMBL" id="BGPR01009162">
    <property type="protein sequence ID" value="GBN38329.1"/>
    <property type="molecule type" value="Genomic_DNA"/>
</dbReference>
<protein>
    <submittedName>
        <fullName evidence="1">Uncharacterized protein</fullName>
    </submittedName>
</protein>
<name>A0A4Y2NI20_ARAVE</name>
<sequence length="142" mass="16144">MLASRKWLGMMEIWEAHSQHNSQGACIQSLDTQRVLFFHRTWPFPSFLHDSLPETSSVLVAKSAQSIMLRLTPHTPTIPPTANNINGYVSESRDCLCVAQYSKTMDERACALFLKIREGYSFSDELVRIEKPYSRSGCPCLM</sequence>
<reference evidence="1 2" key="1">
    <citation type="journal article" date="2019" name="Sci. Rep.">
        <title>Orb-weaving spider Araneus ventricosus genome elucidates the spidroin gene catalogue.</title>
        <authorList>
            <person name="Kono N."/>
            <person name="Nakamura H."/>
            <person name="Ohtoshi R."/>
            <person name="Moran D.A.P."/>
            <person name="Shinohara A."/>
            <person name="Yoshida Y."/>
            <person name="Fujiwara M."/>
            <person name="Mori M."/>
            <person name="Tomita M."/>
            <person name="Arakawa K."/>
        </authorList>
    </citation>
    <scope>NUCLEOTIDE SEQUENCE [LARGE SCALE GENOMIC DNA]</scope>
</reference>
<gene>
    <name evidence="1" type="ORF">AVEN_240097_1</name>
</gene>
<dbReference type="OrthoDB" id="10253869at2759"/>
<keyword evidence="2" id="KW-1185">Reference proteome</keyword>
<comment type="caution">
    <text evidence="1">The sequence shown here is derived from an EMBL/GenBank/DDBJ whole genome shotgun (WGS) entry which is preliminary data.</text>
</comment>
<accession>A0A4Y2NI20</accession>
<evidence type="ECO:0000313" key="2">
    <source>
        <dbReference type="Proteomes" id="UP000499080"/>
    </source>
</evidence>
<dbReference type="AlphaFoldDB" id="A0A4Y2NI20"/>
<evidence type="ECO:0000313" key="1">
    <source>
        <dbReference type="EMBL" id="GBN38329.1"/>
    </source>
</evidence>